<evidence type="ECO:0000256" key="2">
    <source>
        <dbReference type="PROSITE-ProRule" id="PRU00302"/>
    </source>
</evidence>
<dbReference type="InterPro" id="IPR035976">
    <property type="entry name" value="Sushi/SCR/CCP_sf"/>
</dbReference>
<protein>
    <recommendedName>
        <fullName evidence="3">Sushi domain-containing protein</fullName>
    </recommendedName>
</protein>
<proteinExistence type="predicted"/>
<keyword evidence="2" id="KW-0768">Sushi</keyword>
<dbReference type="InterPro" id="IPR000436">
    <property type="entry name" value="Sushi_SCR_CCP_dom"/>
</dbReference>
<dbReference type="PROSITE" id="PS50923">
    <property type="entry name" value="SUSHI"/>
    <property type="match status" value="1"/>
</dbReference>
<organism evidence="4 5">
    <name type="scientific">Clavelina lepadiformis</name>
    <name type="common">Light-bulb sea squirt</name>
    <name type="synonym">Ascidia lepadiformis</name>
    <dbReference type="NCBI Taxonomy" id="159417"/>
    <lineage>
        <taxon>Eukaryota</taxon>
        <taxon>Metazoa</taxon>
        <taxon>Chordata</taxon>
        <taxon>Tunicata</taxon>
        <taxon>Ascidiacea</taxon>
        <taxon>Aplousobranchia</taxon>
        <taxon>Clavelinidae</taxon>
        <taxon>Clavelina</taxon>
    </lineage>
</organism>
<dbReference type="SUPFAM" id="SSF57535">
    <property type="entry name" value="Complement control module/SCR domain"/>
    <property type="match status" value="1"/>
</dbReference>
<evidence type="ECO:0000256" key="1">
    <source>
        <dbReference type="ARBA" id="ARBA00023157"/>
    </source>
</evidence>
<comment type="caution">
    <text evidence="4">The sequence shown here is derived from an EMBL/GenBank/DDBJ whole genome shotgun (WGS) entry which is preliminary data.</text>
</comment>
<evidence type="ECO:0000313" key="4">
    <source>
        <dbReference type="EMBL" id="CAK8675693.1"/>
    </source>
</evidence>
<gene>
    <name evidence="4" type="ORF">CVLEPA_LOCUS5240</name>
</gene>
<reference evidence="4 5" key="1">
    <citation type="submission" date="2024-02" db="EMBL/GenBank/DDBJ databases">
        <authorList>
            <person name="Daric V."/>
            <person name="Darras S."/>
        </authorList>
    </citation>
    <scope>NUCLEOTIDE SEQUENCE [LARGE SCALE GENOMIC DNA]</scope>
</reference>
<keyword evidence="1 2" id="KW-1015">Disulfide bond</keyword>
<dbReference type="CDD" id="cd00033">
    <property type="entry name" value="CCP"/>
    <property type="match status" value="1"/>
</dbReference>
<name>A0ABP0FC77_CLALP</name>
<sequence>MMSLCHNPVASISSKITASNRLTWNVGENVTHSCNDHLELIGKMTVTCEAVDSFPNPPICV</sequence>
<keyword evidence="5" id="KW-1185">Reference proteome</keyword>
<accession>A0ABP0FC77</accession>
<dbReference type="EMBL" id="CAWYQH010000024">
    <property type="protein sequence ID" value="CAK8675693.1"/>
    <property type="molecule type" value="Genomic_DNA"/>
</dbReference>
<dbReference type="Proteomes" id="UP001642483">
    <property type="component" value="Unassembled WGS sequence"/>
</dbReference>
<feature type="domain" description="Sushi" evidence="3">
    <location>
        <begin position="3"/>
        <end position="61"/>
    </location>
</feature>
<dbReference type="Gene3D" id="2.10.70.10">
    <property type="entry name" value="Complement Module, domain 1"/>
    <property type="match status" value="1"/>
</dbReference>
<feature type="disulfide bond" evidence="2">
    <location>
        <begin position="5"/>
        <end position="48"/>
    </location>
</feature>
<comment type="caution">
    <text evidence="2">Lacks conserved residue(s) required for the propagation of feature annotation.</text>
</comment>
<evidence type="ECO:0000259" key="3">
    <source>
        <dbReference type="PROSITE" id="PS50923"/>
    </source>
</evidence>
<evidence type="ECO:0000313" key="5">
    <source>
        <dbReference type="Proteomes" id="UP001642483"/>
    </source>
</evidence>